<comment type="caution">
    <text evidence="2">The sequence shown here is derived from an EMBL/GenBank/DDBJ whole genome shotgun (WGS) entry which is preliminary data.</text>
</comment>
<name>A0AAE0GCX4_9CHLO</name>
<dbReference type="InterPro" id="IPR037401">
    <property type="entry name" value="SnoaL-like"/>
</dbReference>
<proteinExistence type="predicted"/>
<keyword evidence="3" id="KW-1185">Reference proteome</keyword>
<protein>
    <recommendedName>
        <fullName evidence="1">SnoaL-like domain-containing protein</fullName>
    </recommendedName>
</protein>
<dbReference type="Gene3D" id="3.10.450.50">
    <property type="match status" value="1"/>
</dbReference>
<evidence type="ECO:0000313" key="2">
    <source>
        <dbReference type="EMBL" id="KAK3275618.1"/>
    </source>
</evidence>
<organism evidence="2 3">
    <name type="scientific">Cymbomonas tetramitiformis</name>
    <dbReference type="NCBI Taxonomy" id="36881"/>
    <lineage>
        <taxon>Eukaryota</taxon>
        <taxon>Viridiplantae</taxon>
        <taxon>Chlorophyta</taxon>
        <taxon>Pyramimonadophyceae</taxon>
        <taxon>Pyramimonadales</taxon>
        <taxon>Pyramimonadaceae</taxon>
        <taxon>Cymbomonas</taxon>
    </lineage>
</organism>
<dbReference type="Proteomes" id="UP001190700">
    <property type="component" value="Unassembled WGS sequence"/>
</dbReference>
<dbReference type="EMBL" id="LGRX02007114">
    <property type="protein sequence ID" value="KAK3275618.1"/>
    <property type="molecule type" value="Genomic_DNA"/>
</dbReference>
<reference evidence="2 3" key="1">
    <citation type="journal article" date="2015" name="Genome Biol. Evol.">
        <title>Comparative Genomics of a Bacterivorous Green Alga Reveals Evolutionary Causalities and Consequences of Phago-Mixotrophic Mode of Nutrition.</title>
        <authorList>
            <person name="Burns J.A."/>
            <person name="Paasch A."/>
            <person name="Narechania A."/>
            <person name="Kim E."/>
        </authorList>
    </citation>
    <scope>NUCLEOTIDE SEQUENCE [LARGE SCALE GENOMIC DNA]</scope>
    <source>
        <strain evidence="2 3">PLY_AMNH</strain>
    </source>
</reference>
<evidence type="ECO:0000313" key="3">
    <source>
        <dbReference type="Proteomes" id="UP001190700"/>
    </source>
</evidence>
<dbReference type="PANTHER" id="PTHR35498:SF1">
    <property type="entry name" value="LOW PSII ACCUMULATION-LIKE PROTEIN"/>
    <property type="match status" value="1"/>
</dbReference>
<gene>
    <name evidence="2" type="ORF">CYMTET_16260</name>
</gene>
<accession>A0AAE0GCX4</accession>
<dbReference type="Pfam" id="PF13474">
    <property type="entry name" value="SnoaL_3"/>
    <property type="match status" value="1"/>
</dbReference>
<dbReference type="SUPFAM" id="SSF54427">
    <property type="entry name" value="NTF2-like"/>
    <property type="match status" value="1"/>
</dbReference>
<dbReference type="InterPro" id="IPR032710">
    <property type="entry name" value="NTF2-like_dom_sf"/>
</dbReference>
<sequence>MLGVGIKQPTSQARTTPVTAILLATDGRRCSEISKLPLGRLHLTQIKTVRLAHRCAGGRVRASQSSEPPPADWLSGGKQFTREVLTAYELGNSGFGPRVFGVGSFLLPLMAALPTSIGDAVRSQGSSEGLAVLAGNAALVFLGALFIRGQIDERTQKLGRLAKELALGDLKLSSPDRLGNEKVRSLRELRNSRRLAIVYGSYDKVQQDIATALVYRRRLEASSIIVVPVVQSTGEPGDRRAELPSGYTLLPPADTTWVAWPLDAARQVFQIGDYFEELLAESQTRGSEGAYITLGLDGRVRGSGEGSPRWDTLLSTFPQQKLDRAGVELAPAAPNAKKDISSESDLNEAGASAIQLHERFYDALDRGDDDAMSSLWSSAPEHLQTTPISQYQEKGARLDPWSTVLREDRRPIGMKVSDADVLLGPDGETAWVTSVETVANGSTLLATQTLKAVDGEWQLVQHQTIPYGKDIVAKVVLTCDARGCVALPAKAVASSVSARNFKLK</sequence>
<dbReference type="AlphaFoldDB" id="A0AAE0GCX4"/>
<feature type="domain" description="SnoaL-like" evidence="1">
    <location>
        <begin position="356"/>
        <end position="463"/>
    </location>
</feature>
<dbReference type="PANTHER" id="PTHR35498">
    <property type="entry name" value="PROTEIN LOW PSII ACCUMULATION 1, CHLOROPLASTIC"/>
    <property type="match status" value="1"/>
</dbReference>
<evidence type="ECO:0000259" key="1">
    <source>
        <dbReference type="Pfam" id="PF13474"/>
    </source>
</evidence>